<dbReference type="InterPro" id="IPR003959">
    <property type="entry name" value="ATPase_AAA_core"/>
</dbReference>
<dbReference type="GO" id="GO:0016558">
    <property type="term" value="P:protein import into peroxisome matrix"/>
    <property type="evidence" value="ECO:0007669"/>
    <property type="project" value="TreeGrafter"/>
</dbReference>
<feature type="compositionally biased region" description="Basic and acidic residues" evidence="21">
    <location>
        <begin position="356"/>
        <end position="375"/>
    </location>
</feature>
<evidence type="ECO:0000256" key="11">
    <source>
        <dbReference type="ARBA" id="ARBA00022927"/>
    </source>
</evidence>
<keyword evidence="13" id="KW-0576">Peroxisome</keyword>
<dbReference type="GO" id="GO:0016887">
    <property type="term" value="F:ATP hydrolysis activity"/>
    <property type="evidence" value="ECO:0007669"/>
    <property type="project" value="InterPro"/>
</dbReference>
<dbReference type="PANTHER" id="PTHR23077">
    <property type="entry name" value="AAA-FAMILY ATPASE"/>
    <property type="match status" value="1"/>
</dbReference>
<dbReference type="Gene3D" id="1.10.8.60">
    <property type="match status" value="2"/>
</dbReference>
<dbReference type="InterPro" id="IPR003960">
    <property type="entry name" value="ATPase_AAA_CS"/>
</dbReference>
<reference evidence="23" key="1">
    <citation type="submission" date="2025-08" db="UniProtKB">
        <authorList>
            <consortium name="Ensembl"/>
        </authorList>
    </citation>
    <scope>IDENTIFICATION</scope>
</reference>
<dbReference type="AlphaFoldDB" id="A0A2K6SQZ1"/>
<dbReference type="InterPro" id="IPR009010">
    <property type="entry name" value="Asp_de-COase-like_dom_sf"/>
</dbReference>
<dbReference type="Gene3D" id="2.40.40.20">
    <property type="match status" value="1"/>
</dbReference>
<keyword evidence="5" id="KW-0597">Phosphoprotein</keyword>
<dbReference type="FunFam" id="2.40.40.20:FF:000016">
    <property type="entry name" value="peroxisome biogenesis factor 1"/>
    <property type="match status" value="1"/>
</dbReference>
<dbReference type="InterPro" id="IPR050168">
    <property type="entry name" value="AAA_ATPase_domain"/>
</dbReference>
<comment type="subunit">
    <text evidence="19">Homooligomer; homooligomerizes in the cytosol, interaction with PEX6 promotes dissociation of the homooligomer. Interacts with PEX6; forming the PEX1-PEX6 AAA ATPase complex, which is composed of a heterohexamer formed by a trimer of PEX1-PEX6 dimers. Interacts indirectly with PEX26, via its interaction with PEX6.</text>
</comment>
<feature type="domain" description="AAA+ ATPase" evidence="22">
    <location>
        <begin position="817"/>
        <end position="953"/>
    </location>
</feature>
<dbReference type="GeneTree" id="ENSGT00550000075032"/>
<accession>A0A2K6SQZ1</accession>
<dbReference type="Pfam" id="PF09263">
    <property type="entry name" value="PEX-2N"/>
    <property type="match status" value="1"/>
</dbReference>
<evidence type="ECO:0000256" key="15">
    <source>
        <dbReference type="ARBA" id="ARBA00034532"/>
    </source>
</evidence>
<dbReference type="FunFam" id="3.40.50.300:FF:001852">
    <property type="entry name" value="Peroxisomal biogenesis factor 1"/>
    <property type="match status" value="1"/>
</dbReference>
<dbReference type="SUPFAM" id="SSF54585">
    <property type="entry name" value="Cdc48 domain 2-like"/>
    <property type="match status" value="1"/>
</dbReference>
<dbReference type="Gene3D" id="3.40.50.300">
    <property type="entry name" value="P-loop containing nucleotide triphosphate hydrolases"/>
    <property type="match status" value="1"/>
</dbReference>
<dbReference type="InterPro" id="IPR015342">
    <property type="entry name" value="PEX1-N_C-lobe"/>
</dbReference>
<evidence type="ECO:0000256" key="3">
    <source>
        <dbReference type="ARBA" id="ARBA00022448"/>
    </source>
</evidence>
<protein>
    <recommendedName>
        <fullName evidence="15">Peroxisomal ATPase PEX1</fullName>
    </recommendedName>
    <alternativeName>
        <fullName evidence="14">Peroxin-1</fullName>
    </alternativeName>
    <alternativeName>
        <fullName evidence="20">Peroxisome biogenesis factor 1</fullName>
    </alternativeName>
</protein>
<keyword evidence="9" id="KW-0378">Hydrolase</keyword>
<evidence type="ECO:0000256" key="17">
    <source>
        <dbReference type="ARBA" id="ARBA00048778"/>
    </source>
</evidence>
<evidence type="ECO:0000256" key="5">
    <source>
        <dbReference type="ARBA" id="ARBA00022553"/>
    </source>
</evidence>
<dbReference type="GO" id="GO:0044877">
    <property type="term" value="F:protein-containing complex binding"/>
    <property type="evidence" value="ECO:0007669"/>
    <property type="project" value="UniProtKB-ARBA"/>
</dbReference>
<keyword evidence="3" id="KW-0813">Transport</keyword>
<dbReference type="InterPro" id="IPR015343">
    <property type="entry name" value="PEX1-N-lobe"/>
</dbReference>
<feature type="region of interest" description="Disordered" evidence="21">
    <location>
        <begin position="1204"/>
        <end position="1227"/>
    </location>
</feature>
<comment type="catalytic activity">
    <reaction evidence="17">
        <text>ATP + H2O = ADP + phosphate + H(+)</text>
        <dbReference type="Rhea" id="RHEA:13065"/>
        <dbReference type="ChEBI" id="CHEBI:15377"/>
        <dbReference type="ChEBI" id="CHEBI:15378"/>
        <dbReference type="ChEBI" id="CHEBI:30616"/>
        <dbReference type="ChEBI" id="CHEBI:43474"/>
        <dbReference type="ChEBI" id="CHEBI:456216"/>
    </reaction>
    <physiologicalReaction direction="left-to-right" evidence="17">
        <dbReference type="Rhea" id="RHEA:13066"/>
    </physiologicalReaction>
</comment>
<evidence type="ECO:0000256" key="8">
    <source>
        <dbReference type="ARBA" id="ARBA00022741"/>
    </source>
</evidence>
<dbReference type="SMART" id="SM00382">
    <property type="entry name" value="AAA"/>
    <property type="match status" value="2"/>
</dbReference>
<dbReference type="GO" id="GO:0005829">
    <property type="term" value="C:cytosol"/>
    <property type="evidence" value="ECO:0007669"/>
    <property type="project" value="UniProtKB-SubCell"/>
</dbReference>
<dbReference type="FunFam" id="1.10.8.60:FF:000089">
    <property type="entry name" value="Peroxisomal biogenesis factor 1"/>
    <property type="match status" value="1"/>
</dbReference>
<proteinExistence type="inferred from homology"/>
<feature type="domain" description="AAA+ ATPase" evidence="22">
    <location>
        <begin position="592"/>
        <end position="779"/>
    </location>
</feature>
<dbReference type="PANTHER" id="PTHR23077:SF12">
    <property type="entry name" value="PEROXISOMAL ATPASE PEX1"/>
    <property type="match status" value="1"/>
</dbReference>
<dbReference type="InterPro" id="IPR027417">
    <property type="entry name" value="P-loop_NTPase"/>
</dbReference>
<evidence type="ECO:0000313" key="24">
    <source>
        <dbReference type="Proteomes" id="UP000233220"/>
    </source>
</evidence>
<evidence type="ECO:0000256" key="18">
    <source>
        <dbReference type="ARBA" id="ARBA00057209"/>
    </source>
</evidence>
<keyword evidence="10" id="KW-0067">ATP-binding</keyword>
<dbReference type="Ensembl" id="ENSSBOT00000026553.1">
    <property type="protein sequence ID" value="ENSSBOP00000009786.1"/>
    <property type="gene ID" value="ENSSBOG00000021711.1"/>
</dbReference>
<evidence type="ECO:0000256" key="1">
    <source>
        <dbReference type="ARBA" id="ARBA00004514"/>
    </source>
</evidence>
<evidence type="ECO:0000256" key="13">
    <source>
        <dbReference type="ARBA" id="ARBA00023140"/>
    </source>
</evidence>
<dbReference type="Gene3D" id="3.10.330.10">
    <property type="match status" value="1"/>
</dbReference>
<keyword evidence="8" id="KW-0547">Nucleotide-binding</keyword>
<evidence type="ECO:0000256" key="20">
    <source>
        <dbReference type="ARBA" id="ARBA00078482"/>
    </source>
</evidence>
<dbReference type="Pfam" id="PF17862">
    <property type="entry name" value="AAA_lid_3"/>
    <property type="match status" value="1"/>
</dbReference>
<comment type="similarity">
    <text evidence="2">Belongs to the AAA ATPase family.</text>
</comment>
<dbReference type="InterPro" id="IPR003593">
    <property type="entry name" value="AAA+_ATPase"/>
</dbReference>
<dbReference type="SUPFAM" id="SSF52540">
    <property type="entry name" value="P-loop containing nucleoside triphosphate hydrolases"/>
    <property type="match status" value="2"/>
</dbReference>
<keyword evidence="12" id="KW-0472">Membrane</keyword>
<evidence type="ECO:0000259" key="22">
    <source>
        <dbReference type="SMART" id="SM00382"/>
    </source>
</evidence>
<evidence type="ECO:0000256" key="6">
    <source>
        <dbReference type="ARBA" id="ARBA00022593"/>
    </source>
</evidence>
<dbReference type="PROSITE" id="PS00674">
    <property type="entry name" value="AAA"/>
    <property type="match status" value="1"/>
</dbReference>
<comment type="subcellular location">
    <subcellularLocation>
        <location evidence="1">Cytoplasm</location>
        <location evidence="1">Cytosol</location>
    </subcellularLocation>
    <subcellularLocation>
        <location evidence="16">Peroxisome membrane</location>
    </subcellularLocation>
</comment>
<keyword evidence="11" id="KW-0653">Protein transport</keyword>
<evidence type="ECO:0000313" key="23">
    <source>
        <dbReference type="Ensembl" id="ENSSBOP00000009786.1"/>
    </source>
</evidence>
<dbReference type="InterPro" id="IPR041569">
    <property type="entry name" value="AAA_lid_3"/>
</dbReference>
<evidence type="ECO:0000256" key="9">
    <source>
        <dbReference type="ARBA" id="ARBA00022801"/>
    </source>
</evidence>
<comment type="function">
    <text evidence="18">Component of the PEX1-PEX6 AAA ATPase complex, a protein dislocase complex that mediates the ATP-dependent extraction of the PEX5 receptor from peroxisomal membranes, an essential step for PEX5 recycling. Specifically recognizes PEX5 monoubiquitinated at 'Cys-11', and pulls it out of the peroxisome lumen through the PEX2-PEX10-PEX12 retrotranslocation channel. Extraction by the PEX1-PEX6 AAA ATPase complex is accompanied by unfolding of the TPR repeats and release of bound cargo from PEX5.</text>
</comment>
<evidence type="ECO:0000256" key="12">
    <source>
        <dbReference type="ARBA" id="ARBA00023136"/>
    </source>
</evidence>
<dbReference type="InterPro" id="IPR029067">
    <property type="entry name" value="CDC48_domain_2-like_sf"/>
</dbReference>
<dbReference type="CDD" id="cd19526">
    <property type="entry name" value="RecA-like_PEX1_r2"/>
    <property type="match status" value="1"/>
</dbReference>
<sequence length="1227" mass="137029">MWGSDRLTGAGRGGAAVTVVFTNARDCFLHLPRRLVAQLHLLQNQAIEVVWSHQPAFLSWVEGRHFSDQGENVAEINRQVGQKLGLSNGGQVFLKPCSYVVSCQQVEVEPLSADDWEILELHAVSLEQHLLDQIRIVFPKAIFPVWVDQQTYVFIQIVALIPTATYGRLETDTKLLIQPKTRQAKEKSAFSKTDAEYKKLHSYGRDQKGVMKELQTKQLQSNTAGITESNENKSEFPVDSSSVASLWTMIGSIFSFRSEKKQETSWGLTEIHAFKNMQSKVVPLDNIFRVCKSQPPSIYNASATSVFHKHCAIHVFPWDQEYFDVEPSFTVTYGKLVKLLSPKQEQSKTKQNVLSPEKEKQMSEPLDQKKVRSDHSEEDEKTCVLQVVWNGLEELKNAIKYIKNVEVLHLGKVWIPDDLRKRLNIEMHAVVRITPVEITPKIPRSLKLQPRENLPKDLSEEDIKTVFYSWLQQSTTTMLPLVISEEEFIKLETKDGLKEFSLSIVHSWKKEKEKNIFLLSPNLLQKTTIQVLLDPMVKEENSEEIDFILPFLKLSSLGGVNSLGVSSLEHITHSLLGRPLSRQLMSLVAGLRNGALLLTGGKGSGKSTLAKAICKEAFDKLDAHVERVDCKALRALNDMIKEFISMGSLVALIATSQSQHSLHPLLVSPQGVHIFQCIQHIQPPNQEQRREILHNVIKNKLDCDINKFTNLDLQHVAKETGGFVARDFTVLVDRAIHSRLSHQIISTREELVLTTLDFQKALQGFIPVSLRSVNLHKPRDLGWDKIGGLHEVRQILMDTIQLPAKYPELFANLPIRQRTGILLYGPPGTGKTLLAGVIAQESRMNFISIKGPELLSKYIGASEQAVRDIFIRAQAAKPCILFFDEFESIAPRRGHDNTGVTDRVVNQLLTQLDGVEGLQGVYVLAATSRPDLIDPALLRPGRLDKCVYCPPPDQVSRLEILSVLSDSLPLADDVDLQHIASVTDSFTGADLKALLYNAQLEALHGRLLSSGLQDGSSSSDSDLSLSSMVFLNHSSGSDDSAGDGECGLDQSLVSLEMSEILPDESKFNMYRLYFGSSYESELGNGTSSDLSSQCLSAPSSVTQDLPGVPGKDQLFSQPPVLRTASQEGCQELTQEQRDQLRADISIIKGRYRSQSGEDESINQPGPIKTRLAINQSHLMTALGHTRPSISEDDWKNFAELYESFQNPKKRKNQSGTMFRPGQKVTLA</sequence>
<evidence type="ECO:0000256" key="14">
    <source>
        <dbReference type="ARBA" id="ARBA00032509"/>
    </source>
</evidence>
<name>A0A2K6SQZ1_SAIBB</name>
<keyword evidence="24" id="KW-1185">Reference proteome</keyword>
<evidence type="ECO:0000256" key="19">
    <source>
        <dbReference type="ARBA" id="ARBA00065930"/>
    </source>
</evidence>
<keyword evidence="4" id="KW-0963">Cytoplasm</keyword>
<organism evidence="23 24">
    <name type="scientific">Saimiri boliviensis boliviensis</name>
    <name type="common">Bolivian squirrel monkey</name>
    <dbReference type="NCBI Taxonomy" id="39432"/>
    <lineage>
        <taxon>Eukaryota</taxon>
        <taxon>Metazoa</taxon>
        <taxon>Chordata</taxon>
        <taxon>Craniata</taxon>
        <taxon>Vertebrata</taxon>
        <taxon>Euteleostomi</taxon>
        <taxon>Mammalia</taxon>
        <taxon>Eutheria</taxon>
        <taxon>Euarchontoglires</taxon>
        <taxon>Primates</taxon>
        <taxon>Haplorrhini</taxon>
        <taxon>Platyrrhini</taxon>
        <taxon>Cebidae</taxon>
        <taxon>Saimiriinae</taxon>
        <taxon>Saimiri</taxon>
    </lineage>
</organism>
<evidence type="ECO:0000256" key="21">
    <source>
        <dbReference type="SAM" id="MobiDB-lite"/>
    </source>
</evidence>
<dbReference type="Pfam" id="PF00004">
    <property type="entry name" value="AAA"/>
    <property type="match status" value="1"/>
</dbReference>
<dbReference type="GO" id="GO:0005524">
    <property type="term" value="F:ATP binding"/>
    <property type="evidence" value="ECO:0007669"/>
    <property type="project" value="UniProtKB-KW"/>
</dbReference>
<dbReference type="Pfam" id="PF09262">
    <property type="entry name" value="PEX-1N"/>
    <property type="match status" value="1"/>
</dbReference>
<feature type="region of interest" description="Disordered" evidence="21">
    <location>
        <begin position="347"/>
        <end position="375"/>
    </location>
</feature>
<evidence type="ECO:0000256" key="2">
    <source>
        <dbReference type="ARBA" id="ARBA00006914"/>
    </source>
</evidence>
<dbReference type="Proteomes" id="UP000233220">
    <property type="component" value="Unplaced"/>
</dbReference>
<dbReference type="FunFam" id="3.10.330.10:FF:000004">
    <property type="entry name" value="Peroxisome biogenesis factor 1"/>
    <property type="match status" value="1"/>
</dbReference>
<evidence type="ECO:0000256" key="16">
    <source>
        <dbReference type="ARBA" id="ARBA00046271"/>
    </source>
</evidence>
<reference evidence="23" key="2">
    <citation type="submission" date="2025-09" db="UniProtKB">
        <authorList>
            <consortium name="Ensembl"/>
        </authorList>
    </citation>
    <scope>IDENTIFICATION</scope>
</reference>
<keyword evidence="6" id="KW-0962">Peroxisome biogenesis</keyword>
<dbReference type="GO" id="GO:0005778">
    <property type="term" value="C:peroxisomal membrane"/>
    <property type="evidence" value="ECO:0007669"/>
    <property type="project" value="UniProtKB-SubCell"/>
</dbReference>
<dbReference type="FunFam" id="1.10.8.60:FF:000067">
    <property type="entry name" value="Peroxisomal biogenesis factor 1"/>
    <property type="match status" value="1"/>
</dbReference>
<evidence type="ECO:0000256" key="10">
    <source>
        <dbReference type="ARBA" id="ARBA00022840"/>
    </source>
</evidence>
<gene>
    <name evidence="23" type="primary">PEX1</name>
</gene>
<evidence type="ECO:0000256" key="4">
    <source>
        <dbReference type="ARBA" id="ARBA00022490"/>
    </source>
</evidence>
<keyword evidence="7" id="KW-0677">Repeat</keyword>
<dbReference type="SUPFAM" id="SSF50692">
    <property type="entry name" value="ADC-like"/>
    <property type="match status" value="1"/>
</dbReference>
<evidence type="ECO:0000256" key="7">
    <source>
        <dbReference type="ARBA" id="ARBA00022737"/>
    </source>
</evidence>